<dbReference type="GeneID" id="19485287"/>
<reference evidence="1 2" key="1">
    <citation type="submission" date="2014-10" db="EMBL/GenBank/DDBJ databases">
        <title>Complete genome sequence of e11/2, a T-even type bacteriophage specific for E. coli O157:H7.</title>
        <authorList>
            <person name="Coffey B."/>
            <person name="Ross P."/>
            <person name="O'Flynn G."/>
            <person name="O'Sullivan O."/>
            <person name="Casey A."/>
            <person name="Callanan M."/>
            <person name="Coffey A."/>
            <person name="McAuliffe O."/>
        </authorList>
    </citation>
    <scope>NUCLEOTIDE SEQUENCE [LARGE SCALE GENOMIC DNA]</scope>
</reference>
<gene>
    <name evidence="1" type="ORF">e112_143</name>
</gene>
<dbReference type="EMBL" id="KJ668714">
    <property type="protein sequence ID" value="AHY83337.1"/>
    <property type="molecule type" value="Genomic_DNA"/>
</dbReference>
<evidence type="ECO:0000313" key="1">
    <source>
        <dbReference type="EMBL" id="AHY83337.1"/>
    </source>
</evidence>
<protein>
    <submittedName>
        <fullName evidence="1">Uncharacterized protein</fullName>
    </submittedName>
</protein>
<evidence type="ECO:0000313" key="2">
    <source>
        <dbReference type="Proteomes" id="UP000024439"/>
    </source>
</evidence>
<name>A0A023ZUM8_9CAUD</name>
<proteinExistence type="predicted"/>
<dbReference type="Proteomes" id="UP000024439">
    <property type="component" value="Segment"/>
</dbReference>
<keyword evidence="2" id="KW-1185">Reference proteome</keyword>
<dbReference type="KEGG" id="vg:19485287"/>
<accession>A0A023ZUM8</accession>
<sequence>MVERLLWEQNVAGSNPAAETGGVAEWFNAPVLKTGSRSGDS</sequence>
<organism evidence="1 2">
    <name type="scientific">Escherichia phage vB_EcoM_112</name>
    <dbReference type="NCBI Taxonomy" id="1495285"/>
    <lineage>
        <taxon>Viruses</taxon>
        <taxon>Duplodnaviria</taxon>
        <taxon>Heunggongvirae</taxon>
        <taxon>Uroviricota</taxon>
        <taxon>Caudoviricetes</taxon>
        <taxon>Pantevenvirales</taxon>
        <taxon>Straboviridae</taxon>
        <taxon>Tevenvirinae</taxon>
        <taxon>Tequatrovirus</taxon>
        <taxon>Tequatrovirus e112</taxon>
    </lineage>
</organism>
<dbReference type="RefSeq" id="YP_009030744.1">
    <property type="nucleotide sequence ID" value="NC_024125.2"/>
</dbReference>